<dbReference type="Pfam" id="PF00126">
    <property type="entry name" value="HTH_1"/>
    <property type="match status" value="1"/>
</dbReference>
<evidence type="ECO:0000256" key="1">
    <source>
        <dbReference type="ARBA" id="ARBA00009437"/>
    </source>
</evidence>
<sequence length="290" mass="31598">MDISIGRLQQLLTVAKTGSFSKAAEELNISQPALSRSIAAIEDYYGFQMFNRMGRGVQLTSAGKQIINLSGPAVQHLKALDKNFRLFGAGLAGALSVGIAPLLASQVLGRLAGDFFMGSQPVSLQSVVRPGDALIQSLFNDEIELIAYPESYIEPSDDLDVQTIGALEPVCACRRGHPLLECKKIFQRDLEGFPWASSVAPAVLNDISLSNQLICDNYHIVKEAVINSDMIAIFTESFVLPELNDGSMCQITIRDMPLPLTKIYIAKLKAQKTSPLAEVFITKLRRILGD</sequence>
<dbReference type="PROSITE" id="PS50931">
    <property type="entry name" value="HTH_LYSR"/>
    <property type="match status" value="1"/>
</dbReference>
<evidence type="ECO:0000313" key="7">
    <source>
        <dbReference type="Proteomes" id="UP001409585"/>
    </source>
</evidence>
<dbReference type="GO" id="GO:0003700">
    <property type="term" value="F:DNA-binding transcription factor activity"/>
    <property type="evidence" value="ECO:0007669"/>
    <property type="project" value="InterPro"/>
</dbReference>
<dbReference type="Pfam" id="PF03466">
    <property type="entry name" value="LysR_substrate"/>
    <property type="match status" value="1"/>
</dbReference>
<reference evidence="7" key="1">
    <citation type="journal article" date="2019" name="Int. J. Syst. Evol. Microbiol.">
        <title>The Global Catalogue of Microorganisms (GCM) 10K type strain sequencing project: providing services to taxonomists for standard genome sequencing and annotation.</title>
        <authorList>
            <consortium name="The Broad Institute Genomics Platform"/>
            <consortium name="The Broad Institute Genome Sequencing Center for Infectious Disease"/>
            <person name="Wu L."/>
            <person name="Ma J."/>
        </authorList>
    </citation>
    <scope>NUCLEOTIDE SEQUENCE [LARGE SCALE GENOMIC DNA]</scope>
    <source>
        <strain evidence="7">JCM 19134</strain>
    </source>
</reference>
<dbReference type="Gene3D" id="3.40.190.290">
    <property type="match status" value="1"/>
</dbReference>
<evidence type="ECO:0000256" key="2">
    <source>
        <dbReference type="ARBA" id="ARBA00023015"/>
    </source>
</evidence>
<dbReference type="SUPFAM" id="SSF46785">
    <property type="entry name" value="Winged helix' DNA-binding domain"/>
    <property type="match status" value="1"/>
</dbReference>
<proteinExistence type="inferred from homology"/>
<dbReference type="GO" id="GO:0000976">
    <property type="term" value="F:transcription cis-regulatory region binding"/>
    <property type="evidence" value="ECO:0007669"/>
    <property type="project" value="TreeGrafter"/>
</dbReference>
<dbReference type="PRINTS" id="PR00039">
    <property type="entry name" value="HTHLYSR"/>
</dbReference>
<dbReference type="CDD" id="cd05466">
    <property type="entry name" value="PBP2_LTTR_substrate"/>
    <property type="match status" value="1"/>
</dbReference>
<comment type="similarity">
    <text evidence="1">Belongs to the LysR transcriptional regulatory family.</text>
</comment>
<dbReference type="PANTHER" id="PTHR30126:SF98">
    <property type="entry name" value="HTH-TYPE TRANSCRIPTIONAL ACTIVATOR BAUR"/>
    <property type="match status" value="1"/>
</dbReference>
<comment type="caution">
    <text evidence="6">The sequence shown here is derived from an EMBL/GenBank/DDBJ whole genome shotgun (WGS) entry which is preliminary data.</text>
</comment>
<keyword evidence="7" id="KW-1185">Reference proteome</keyword>
<dbReference type="InterPro" id="IPR005119">
    <property type="entry name" value="LysR_subst-bd"/>
</dbReference>
<dbReference type="RefSeq" id="WP_345426774.1">
    <property type="nucleotide sequence ID" value="NZ_AP031496.1"/>
</dbReference>
<dbReference type="InterPro" id="IPR036390">
    <property type="entry name" value="WH_DNA-bd_sf"/>
</dbReference>
<organism evidence="6 7">
    <name type="scientific">Halioxenophilus aromaticivorans</name>
    <dbReference type="NCBI Taxonomy" id="1306992"/>
    <lineage>
        <taxon>Bacteria</taxon>
        <taxon>Pseudomonadati</taxon>
        <taxon>Pseudomonadota</taxon>
        <taxon>Gammaproteobacteria</taxon>
        <taxon>Alteromonadales</taxon>
        <taxon>Alteromonadaceae</taxon>
        <taxon>Halioxenophilus</taxon>
    </lineage>
</organism>
<dbReference type="InterPro" id="IPR000847">
    <property type="entry name" value="LysR_HTH_N"/>
</dbReference>
<dbReference type="SUPFAM" id="SSF53850">
    <property type="entry name" value="Periplasmic binding protein-like II"/>
    <property type="match status" value="1"/>
</dbReference>
<gene>
    <name evidence="6" type="ORF">GCM10025791_40980</name>
</gene>
<keyword evidence="3" id="KW-0238">DNA-binding</keyword>
<dbReference type="Gene3D" id="1.10.10.10">
    <property type="entry name" value="Winged helix-like DNA-binding domain superfamily/Winged helix DNA-binding domain"/>
    <property type="match status" value="1"/>
</dbReference>
<evidence type="ECO:0000256" key="4">
    <source>
        <dbReference type="ARBA" id="ARBA00023163"/>
    </source>
</evidence>
<dbReference type="EMBL" id="BAABLX010000073">
    <property type="protein sequence ID" value="GAA4956488.1"/>
    <property type="molecule type" value="Genomic_DNA"/>
</dbReference>
<name>A0AAV3U831_9ALTE</name>
<keyword evidence="4" id="KW-0804">Transcription</keyword>
<dbReference type="AlphaFoldDB" id="A0AAV3U831"/>
<dbReference type="InterPro" id="IPR036388">
    <property type="entry name" value="WH-like_DNA-bd_sf"/>
</dbReference>
<dbReference type="PANTHER" id="PTHR30126">
    <property type="entry name" value="HTH-TYPE TRANSCRIPTIONAL REGULATOR"/>
    <property type="match status" value="1"/>
</dbReference>
<evidence type="ECO:0000259" key="5">
    <source>
        <dbReference type="PROSITE" id="PS50931"/>
    </source>
</evidence>
<dbReference type="Proteomes" id="UP001409585">
    <property type="component" value="Unassembled WGS sequence"/>
</dbReference>
<evidence type="ECO:0000313" key="6">
    <source>
        <dbReference type="EMBL" id="GAA4956488.1"/>
    </source>
</evidence>
<accession>A0AAV3U831</accession>
<protein>
    <submittedName>
        <fullName evidence="6">LysR family transcriptional regulator</fullName>
    </submittedName>
</protein>
<feature type="domain" description="HTH lysR-type" evidence="5">
    <location>
        <begin position="1"/>
        <end position="60"/>
    </location>
</feature>
<evidence type="ECO:0000256" key="3">
    <source>
        <dbReference type="ARBA" id="ARBA00023125"/>
    </source>
</evidence>
<keyword evidence="2" id="KW-0805">Transcription regulation</keyword>